<keyword evidence="3" id="KW-1185">Reference proteome</keyword>
<evidence type="ECO:0000313" key="2">
    <source>
        <dbReference type="EMBL" id="MCL9685704.1"/>
    </source>
</evidence>
<keyword evidence="1" id="KW-0812">Transmembrane</keyword>
<gene>
    <name evidence="2" type="ORF">LOX96_16505</name>
</gene>
<organism evidence="2 3">
    <name type="scientific">Legionella maioricensis</name>
    <dbReference type="NCBI Taxonomy" id="2896528"/>
    <lineage>
        <taxon>Bacteria</taxon>
        <taxon>Pseudomonadati</taxon>
        <taxon>Pseudomonadota</taxon>
        <taxon>Gammaproteobacteria</taxon>
        <taxon>Legionellales</taxon>
        <taxon>Legionellaceae</taxon>
        <taxon>Legionella</taxon>
    </lineage>
</organism>
<feature type="transmembrane region" description="Helical" evidence="1">
    <location>
        <begin position="116"/>
        <end position="140"/>
    </location>
</feature>
<feature type="transmembrane region" description="Helical" evidence="1">
    <location>
        <begin position="92"/>
        <end position="109"/>
    </location>
</feature>
<reference evidence="2" key="1">
    <citation type="submission" date="2021-11" db="EMBL/GenBank/DDBJ databases">
        <title>Legionella maioricencis sp. nov., a new species isolated from hot water samples in Mallorca.</title>
        <authorList>
            <person name="Crespi S."/>
            <person name="Drasar V."/>
            <person name="Salva-Serra F."/>
            <person name="Jaen-Luchoro D."/>
            <person name="Pineiro-Iglesias B."/>
            <person name="Aliaga F."/>
            <person name="Fernandez-Juarez V."/>
            <person name="Coll G."/>
            <person name="Moore E.R.B."/>
            <person name="Bennasar-Figueras A."/>
        </authorList>
    </citation>
    <scope>NUCLEOTIDE SEQUENCE</scope>
    <source>
        <strain evidence="2">HCPI-6</strain>
    </source>
</reference>
<evidence type="ECO:0000313" key="3">
    <source>
        <dbReference type="Proteomes" id="UP001139721"/>
    </source>
</evidence>
<proteinExistence type="predicted"/>
<accession>A0A9X2D369</accession>
<protein>
    <recommendedName>
        <fullName evidence="4">Transmembrane protein</fullName>
    </recommendedName>
</protein>
<feature type="transmembrane region" description="Helical" evidence="1">
    <location>
        <begin position="160"/>
        <end position="183"/>
    </location>
</feature>
<name>A0A9X2D369_9GAMM</name>
<feature type="transmembrane region" description="Helical" evidence="1">
    <location>
        <begin position="204"/>
        <end position="222"/>
    </location>
</feature>
<comment type="caution">
    <text evidence="2">The sequence shown here is derived from an EMBL/GenBank/DDBJ whole genome shotgun (WGS) entry which is preliminary data.</text>
</comment>
<dbReference type="Proteomes" id="UP001139721">
    <property type="component" value="Unassembled WGS sequence"/>
</dbReference>
<keyword evidence="1" id="KW-0472">Membrane</keyword>
<dbReference type="EMBL" id="JAJKBJ010000035">
    <property type="protein sequence ID" value="MCL9685704.1"/>
    <property type="molecule type" value="Genomic_DNA"/>
</dbReference>
<evidence type="ECO:0008006" key="4">
    <source>
        <dbReference type="Google" id="ProtNLM"/>
    </source>
</evidence>
<dbReference type="AlphaFoldDB" id="A0A9X2D369"/>
<feature type="transmembrane region" description="Helical" evidence="1">
    <location>
        <begin position="12"/>
        <end position="29"/>
    </location>
</feature>
<feature type="transmembrane region" description="Helical" evidence="1">
    <location>
        <begin position="242"/>
        <end position="259"/>
    </location>
</feature>
<feature type="transmembrane region" description="Helical" evidence="1">
    <location>
        <begin position="65"/>
        <end position="86"/>
    </location>
</feature>
<keyword evidence="1" id="KW-1133">Transmembrane helix</keyword>
<feature type="transmembrane region" description="Helical" evidence="1">
    <location>
        <begin position="271"/>
        <end position="289"/>
    </location>
</feature>
<evidence type="ECO:0000256" key="1">
    <source>
        <dbReference type="SAM" id="Phobius"/>
    </source>
</evidence>
<sequence>MTKNQNANNSSIIVSDSAIIVLMIAASIIPLNSYLISICFLGLPHVLYELSYIRKNLIEKIPAKFFLFIMILLFILVITKTINLIISIPNVLIIEIFILILLFLSTLYWRINLILAALVFIVCLGFIVNPFLLLFCLVFLHNLTPWGFLALQKATCKAWVIFLINPVLVFLFAFFFAIDPHYISSTTTQAYLSHYLLSPKLSSLNIAFFAAAIYLQMTHYYFVLNVLPKLSVTPIKTNKIQLIFFTLIGIGFILFFKYGKLLYSIVAMFHAYLEIPFLFYLLGVKAQVIQPASRQSMSPSNG</sequence>
<feature type="transmembrane region" description="Helical" evidence="1">
    <location>
        <begin position="35"/>
        <end position="53"/>
    </location>
</feature>
<dbReference type="RefSeq" id="WP_250456419.1">
    <property type="nucleotide sequence ID" value="NZ_JAJKBJ010000035.1"/>
</dbReference>